<name>A0ABI7WKW5_FELCA</name>
<feature type="compositionally biased region" description="Low complexity" evidence="1">
    <location>
        <begin position="53"/>
        <end position="76"/>
    </location>
</feature>
<dbReference type="GeneTree" id="ENSGT00940000160374"/>
<dbReference type="Gene3D" id="3.30.710.10">
    <property type="entry name" value="Potassium Channel Kv1.1, Chain A"/>
    <property type="match status" value="1"/>
</dbReference>
<feature type="domain" description="BTB" evidence="2">
    <location>
        <begin position="10"/>
        <end position="184"/>
    </location>
</feature>
<dbReference type="Gene3D" id="6.10.140.750">
    <property type="match status" value="1"/>
</dbReference>
<keyword evidence="4" id="KW-1185">Reference proteome</keyword>
<reference evidence="3" key="2">
    <citation type="submission" date="2025-08" db="UniProtKB">
        <authorList>
            <consortium name="Ensembl"/>
        </authorList>
    </citation>
    <scope>IDENTIFICATION</scope>
    <source>
        <strain evidence="3">breed Abyssinian</strain>
    </source>
</reference>
<dbReference type="InterPro" id="IPR003131">
    <property type="entry name" value="T1-type_BTB"/>
</dbReference>
<dbReference type="PANTHER" id="PTHR14958:SF12">
    <property type="entry name" value="BTB_POZ DOMAIN-CONTAINING PROTEIN KCTD5"/>
    <property type="match status" value="1"/>
</dbReference>
<reference evidence="3" key="3">
    <citation type="submission" date="2025-09" db="UniProtKB">
        <authorList>
            <consortium name="Ensembl"/>
        </authorList>
    </citation>
    <scope>IDENTIFICATION</scope>
    <source>
        <strain evidence="3">breed Abyssinian</strain>
    </source>
</reference>
<organism evidence="3 4">
    <name type="scientific">Felis catus</name>
    <name type="common">Cat</name>
    <name type="synonym">Felis silvestris catus</name>
    <dbReference type="NCBI Taxonomy" id="9685"/>
    <lineage>
        <taxon>Eukaryota</taxon>
        <taxon>Metazoa</taxon>
        <taxon>Chordata</taxon>
        <taxon>Craniata</taxon>
        <taxon>Vertebrata</taxon>
        <taxon>Euteleostomi</taxon>
        <taxon>Mammalia</taxon>
        <taxon>Eutheria</taxon>
        <taxon>Laurasiatheria</taxon>
        <taxon>Carnivora</taxon>
        <taxon>Feliformia</taxon>
        <taxon>Felidae</taxon>
        <taxon>Felinae</taxon>
        <taxon>Felis</taxon>
    </lineage>
</organism>
<feature type="region of interest" description="Disordered" evidence="1">
    <location>
        <begin position="251"/>
        <end position="272"/>
    </location>
</feature>
<dbReference type="Proteomes" id="UP000823872">
    <property type="component" value="Chromosome E3"/>
</dbReference>
<accession>A0ABI7WKW5</accession>
<dbReference type="SMART" id="SM00225">
    <property type="entry name" value="BTB"/>
    <property type="match status" value="1"/>
</dbReference>
<evidence type="ECO:0000313" key="3">
    <source>
        <dbReference type="Ensembl" id="ENSFCTP00005010918.1"/>
    </source>
</evidence>
<gene>
    <name evidence="3" type="primary">KCTD5</name>
</gene>
<reference evidence="3 4" key="1">
    <citation type="submission" date="2021-02" db="EMBL/GenBank/DDBJ databases">
        <title>Safari Cat Assemblies.</title>
        <authorList>
            <person name="Bredemeyer K.R."/>
            <person name="Murphy W.J."/>
        </authorList>
    </citation>
    <scope>NUCLEOTIDE SEQUENCE [LARGE SCALE GENOMIC DNA]</scope>
</reference>
<protein>
    <submittedName>
        <fullName evidence="3">Potassium channel tetramerization domain containing 5</fullName>
    </submittedName>
</protein>
<dbReference type="InterPro" id="IPR011333">
    <property type="entry name" value="SKP1/BTB/POZ_sf"/>
</dbReference>
<dbReference type="SUPFAM" id="SSF54695">
    <property type="entry name" value="POZ domain"/>
    <property type="match status" value="1"/>
</dbReference>
<dbReference type="PANTHER" id="PTHR14958">
    <property type="entry name" value="POTASSIUM CHANNEL TETRAMERISATION DOMAIN CONTAINING PROTEIN"/>
    <property type="match status" value="1"/>
</dbReference>
<feature type="region of interest" description="Disordered" evidence="1">
    <location>
        <begin position="53"/>
        <end position="84"/>
    </location>
</feature>
<feature type="compositionally biased region" description="Basic and acidic residues" evidence="1">
    <location>
        <begin position="258"/>
        <end position="272"/>
    </location>
</feature>
<evidence type="ECO:0000256" key="1">
    <source>
        <dbReference type="SAM" id="MobiDB-lite"/>
    </source>
</evidence>
<dbReference type="InterPro" id="IPR000210">
    <property type="entry name" value="BTB/POZ_dom"/>
</dbReference>
<proteinExistence type="predicted"/>
<dbReference type="Pfam" id="PF02214">
    <property type="entry name" value="BTB_2"/>
    <property type="match status" value="1"/>
</dbReference>
<dbReference type="Ensembl" id="ENSFCTT00005016062.1">
    <property type="protein sequence ID" value="ENSFCTP00005010918.1"/>
    <property type="gene ID" value="ENSFCTG00005005750.1"/>
</dbReference>
<evidence type="ECO:0000259" key="2">
    <source>
        <dbReference type="SMART" id="SM00225"/>
    </source>
</evidence>
<sequence>RLDASGRRQLWRGLLGSWRRITASCCRRPRAASGRGWGLACAAAAARGSAPWPSAPAACPSGSGSTSAAPTSSPPGRRCAGTRSPSCTVCARPTPTWTRTRASLGPDLEWRQTGVRGCRWPEDETGAYLIDRDPTYFGPVLNYLRHGKLVINKDLAEEGVLEEAEFYNITSLIKLVKDKIRERDSKTSQVPVKHVYRVLQCQEEELTQMVSTMSDGWKFEQLVSIGSSYNYGSEDQAEFLCVVSKELHNSPYGTTSEPSEKAKILQERGSRM</sequence>
<evidence type="ECO:0000313" key="4">
    <source>
        <dbReference type="Proteomes" id="UP000823872"/>
    </source>
</evidence>
<dbReference type="Gene3D" id="3.30.70.2000">
    <property type="match status" value="1"/>
</dbReference>